<reference evidence="1" key="1">
    <citation type="submission" date="2022-01" db="EMBL/GenBank/DDBJ databases">
        <title>Complete genome of Methanomicrobium antiquum DSM 21220.</title>
        <authorList>
            <person name="Chen S.-C."/>
            <person name="You Y.-T."/>
            <person name="Zhou Y.-Z."/>
            <person name="Lai M.-C."/>
        </authorList>
    </citation>
    <scope>NUCLEOTIDE SEQUENCE</scope>
    <source>
        <strain evidence="1">DSM 21220</strain>
    </source>
</reference>
<dbReference type="Proteomes" id="UP001218895">
    <property type="component" value="Chromosome"/>
</dbReference>
<organism evidence="1 2">
    <name type="scientific">Methanomicrobium antiquum</name>
    <dbReference type="NCBI Taxonomy" id="487686"/>
    <lineage>
        <taxon>Archaea</taxon>
        <taxon>Methanobacteriati</taxon>
        <taxon>Methanobacteriota</taxon>
        <taxon>Stenosarchaea group</taxon>
        <taxon>Methanomicrobia</taxon>
        <taxon>Methanomicrobiales</taxon>
        <taxon>Methanomicrobiaceae</taxon>
        <taxon>Methanomicrobium</taxon>
    </lineage>
</organism>
<dbReference type="GeneID" id="79949396"/>
<dbReference type="EMBL" id="CP091092">
    <property type="protein sequence ID" value="WFN37436.1"/>
    <property type="molecule type" value="Genomic_DNA"/>
</dbReference>
<dbReference type="AlphaFoldDB" id="A0AAF0JNI2"/>
<accession>A0AAF0JNI2</accession>
<keyword evidence="2" id="KW-1185">Reference proteome</keyword>
<sequence length="72" mass="8735">MSNIGELEIVTQKRVIKLFKNTLKYEYLGNWEEREDNKNIEEELLRCYLKKTDQYARGEYDDELINKAVFEL</sequence>
<gene>
    <name evidence="1" type="ORF">L1994_03330</name>
</gene>
<protein>
    <submittedName>
        <fullName evidence="1">Uncharacterized protein</fullName>
    </submittedName>
</protein>
<name>A0AAF0JNI2_9EURY</name>
<evidence type="ECO:0000313" key="1">
    <source>
        <dbReference type="EMBL" id="WFN37436.1"/>
    </source>
</evidence>
<dbReference type="RefSeq" id="WP_278100276.1">
    <property type="nucleotide sequence ID" value="NZ_CP091092.1"/>
</dbReference>
<dbReference type="KEGG" id="manq:L1994_03330"/>
<evidence type="ECO:0000313" key="2">
    <source>
        <dbReference type="Proteomes" id="UP001218895"/>
    </source>
</evidence>
<proteinExistence type="predicted"/>